<feature type="domain" description="UspA" evidence="2">
    <location>
        <begin position="10"/>
        <end position="143"/>
    </location>
</feature>
<proteinExistence type="inferred from homology"/>
<evidence type="ECO:0000256" key="1">
    <source>
        <dbReference type="ARBA" id="ARBA00008791"/>
    </source>
</evidence>
<protein>
    <recommendedName>
        <fullName evidence="2">UspA domain-containing protein</fullName>
    </recommendedName>
</protein>
<name>A0A2X0JY48_9ACTN</name>
<evidence type="ECO:0000313" key="4">
    <source>
        <dbReference type="Proteomes" id="UP000248889"/>
    </source>
</evidence>
<evidence type="ECO:0000259" key="2">
    <source>
        <dbReference type="Pfam" id="PF00582"/>
    </source>
</evidence>
<dbReference type="InterPro" id="IPR006016">
    <property type="entry name" value="UspA"/>
</dbReference>
<dbReference type="RefSeq" id="WP_111506420.1">
    <property type="nucleotide sequence ID" value="NZ_QKYN01000132.1"/>
</dbReference>
<dbReference type="AlphaFoldDB" id="A0A2X0JY48"/>
<evidence type="ECO:0000313" key="3">
    <source>
        <dbReference type="EMBL" id="RAG81925.1"/>
    </source>
</evidence>
<dbReference type="InterPro" id="IPR006015">
    <property type="entry name" value="Universal_stress_UspA"/>
</dbReference>
<dbReference type="Proteomes" id="UP000248889">
    <property type="component" value="Unassembled WGS sequence"/>
</dbReference>
<keyword evidence="4" id="KW-1185">Reference proteome</keyword>
<dbReference type="Gene3D" id="3.40.50.620">
    <property type="entry name" value="HUPs"/>
    <property type="match status" value="2"/>
</dbReference>
<comment type="caution">
    <text evidence="3">The sequence shown here is derived from an EMBL/GenBank/DDBJ whole genome shotgun (WGS) entry which is preliminary data.</text>
</comment>
<dbReference type="OrthoDB" id="3871731at2"/>
<dbReference type="SUPFAM" id="SSF52402">
    <property type="entry name" value="Adenine nucleotide alpha hydrolases-like"/>
    <property type="match status" value="2"/>
</dbReference>
<accession>A0A2X0JY48</accession>
<dbReference type="PRINTS" id="PR01438">
    <property type="entry name" value="UNVRSLSTRESS"/>
</dbReference>
<dbReference type="InterPro" id="IPR014729">
    <property type="entry name" value="Rossmann-like_a/b/a_fold"/>
</dbReference>
<dbReference type="Pfam" id="PF00582">
    <property type="entry name" value="Usp"/>
    <property type="match status" value="2"/>
</dbReference>
<sequence length="286" mass="30093">MSTAPPTSPKSVVVGLDQSAGARAALDWAAAEAVLRGAPLLIATAWTGMDREEYEPNIADPVHRAAVTFVEEAAADMRARHSGLDVDTSLMTEDPVGGLIRLAQDADLLVVGRRGLNALQILLLGSVSQQLVAHSPVPVAVVPENSPATAADAPVVVGAARELTEPLDFAFAEARTRGAPVVAVRAWSMSNPYLAAMADAVDQLQAEEGRELESLVEAAKLRHPAVEVSTRVEFASPEAALIEASEGAALVVVGRHRRHSRYGLPIGRVPHKVLHLSDLPVVVVPN</sequence>
<reference evidence="3 4" key="1">
    <citation type="submission" date="2018-06" db="EMBL/GenBank/DDBJ databases">
        <title>Streptacidiphilus pinicola sp. nov., isolated from pine grove soil.</title>
        <authorList>
            <person name="Roh S.G."/>
            <person name="Park S."/>
            <person name="Kim M.-K."/>
            <person name="Yun B.-R."/>
            <person name="Park J."/>
            <person name="Kim M.J."/>
            <person name="Kim Y.S."/>
            <person name="Kim S.B."/>
        </authorList>
    </citation>
    <scope>NUCLEOTIDE SEQUENCE [LARGE SCALE GENOMIC DNA]</scope>
    <source>
        <strain evidence="3 4">MMS16-CNU450</strain>
    </source>
</reference>
<organism evidence="3 4">
    <name type="scientific">Streptacidiphilus pinicola</name>
    <dbReference type="NCBI Taxonomy" id="2219663"/>
    <lineage>
        <taxon>Bacteria</taxon>
        <taxon>Bacillati</taxon>
        <taxon>Actinomycetota</taxon>
        <taxon>Actinomycetes</taxon>
        <taxon>Kitasatosporales</taxon>
        <taxon>Streptomycetaceae</taxon>
        <taxon>Streptacidiphilus</taxon>
    </lineage>
</organism>
<gene>
    <name evidence="3" type="ORF">DN069_30345</name>
</gene>
<dbReference type="PANTHER" id="PTHR46268:SF6">
    <property type="entry name" value="UNIVERSAL STRESS PROTEIN UP12"/>
    <property type="match status" value="1"/>
</dbReference>
<dbReference type="EMBL" id="QKYN01000132">
    <property type="protein sequence ID" value="RAG81925.1"/>
    <property type="molecule type" value="Genomic_DNA"/>
</dbReference>
<comment type="similarity">
    <text evidence="1">Belongs to the universal stress protein A family.</text>
</comment>
<dbReference type="PANTHER" id="PTHR46268">
    <property type="entry name" value="STRESS RESPONSE PROTEIN NHAX"/>
    <property type="match status" value="1"/>
</dbReference>
<feature type="domain" description="UspA" evidence="2">
    <location>
        <begin position="165"/>
        <end position="285"/>
    </location>
</feature>